<keyword evidence="2" id="KW-1185">Reference proteome</keyword>
<evidence type="ECO:0000313" key="1">
    <source>
        <dbReference type="EMBL" id="KAL3283706.1"/>
    </source>
</evidence>
<dbReference type="Proteomes" id="UP001516400">
    <property type="component" value="Unassembled WGS sequence"/>
</dbReference>
<dbReference type="AlphaFoldDB" id="A0ABD2NZC4"/>
<protein>
    <submittedName>
        <fullName evidence="1">Uncharacterized protein</fullName>
    </submittedName>
</protein>
<dbReference type="EMBL" id="JABFTP020000148">
    <property type="protein sequence ID" value="KAL3283706.1"/>
    <property type="molecule type" value="Genomic_DNA"/>
</dbReference>
<evidence type="ECO:0000313" key="2">
    <source>
        <dbReference type="Proteomes" id="UP001516400"/>
    </source>
</evidence>
<comment type="caution">
    <text evidence="1">The sequence shown here is derived from an EMBL/GenBank/DDBJ whole genome shotgun (WGS) entry which is preliminary data.</text>
</comment>
<name>A0ABD2NZC4_9CUCU</name>
<organism evidence="1 2">
    <name type="scientific">Cryptolaemus montrouzieri</name>
    <dbReference type="NCBI Taxonomy" id="559131"/>
    <lineage>
        <taxon>Eukaryota</taxon>
        <taxon>Metazoa</taxon>
        <taxon>Ecdysozoa</taxon>
        <taxon>Arthropoda</taxon>
        <taxon>Hexapoda</taxon>
        <taxon>Insecta</taxon>
        <taxon>Pterygota</taxon>
        <taxon>Neoptera</taxon>
        <taxon>Endopterygota</taxon>
        <taxon>Coleoptera</taxon>
        <taxon>Polyphaga</taxon>
        <taxon>Cucujiformia</taxon>
        <taxon>Coccinelloidea</taxon>
        <taxon>Coccinellidae</taxon>
        <taxon>Scymninae</taxon>
        <taxon>Scymnini</taxon>
        <taxon>Cryptolaemus</taxon>
    </lineage>
</organism>
<gene>
    <name evidence="1" type="ORF">HHI36_024006</name>
</gene>
<proteinExistence type="predicted"/>
<sequence length="103" mass="11396">MLSSQGPRLSDCKSHISRLSTDVSDIKVSIYDVQNEAAILSTDVASLQTNHIDSLEILDRIRKPHNIIIRHVPDKQDSASGDLTVRAIVDFLSPGSSQILFHF</sequence>
<accession>A0ABD2NZC4</accession>
<reference evidence="1 2" key="1">
    <citation type="journal article" date="2021" name="BMC Biol.">
        <title>Horizontally acquired antibacterial genes associated with adaptive radiation of ladybird beetles.</title>
        <authorList>
            <person name="Li H.S."/>
            <person name="Tang X.F."/>
            <person name="Huang Y.H."/>
            <person name="Xu Z.Y."/>
            <person name="Chen M.L."/>
            <person name="Du X.Y."/>
            <person name="Qiu B.Y."/>
            <person name="Chen P.T."/>
            <person name="Zhang W."/>
            <person name="Slipinski A."/>
            <person name="Escalona H.E."/>
            <person name="Waterhouse R.M."/>
            <person name="Zwick A."/>
            <person name="Pang H."/>
        </authorList>
    </citation>
    <scope>NUCLEOTIDE SEQUENCE [LARGE SCALE GENOMIC DNA]</scope>
    <source>
        <strain evidence="1">SYSU2018</strain>
    </source>
</reference>